<dbReference type="Proteomes" id="UP000186817">
    <property type="component" value="Unassembled WGS sequence"/>
</dbReference>
<gene>
    <name evidence="2" type="ORF">AK812_SmicGene12051</name>
</gene>
<reference evidence="2 3" key="1">
    <citation type="submission" date="2016-02" db="EMBL/GenBank/DDBJ databases">
        <title>Genome analysis of coral dinoflagellate symbionts highlights evolutionary adaptations to a symbiotic lifestyle.</title>
        <authorList>
            <person name="Aranda M."/>
            <person name="Li Y."/>
            <person name="Liew Y.J."/>
            <person name="Baumgarten S."/>
            <person name="Simakov O."/>
            <person name="Wilson M."/>
            <person name="Piel J."/>
            <person name="Ashoor H."/>
            <person name="Bougouffa S."/>
            <person name="Bajic V.B."/>
            <person name="Ryu T."/>
            <person name="Ravasi T."/>
            <person name="Bayer T."/>
            <person name="Micklem G."/>
            <person name="Kim H."/>
            <person name="Bhak J."/>
            <person name="Lajeunesse T.C."/>
            <person name="Voolstra C.R."/>
        </authorList>
    </citation>
    <scope>NUCLEOTIDE SEQUENCE [LARGE SCALE GENOMIC DNA]</scope>
    <source>
        <strain evidence="2 3">CCMP2467</strain>
    </source>
</reference>
<dbReference type="EMBL" id="LSRX01000200">
    <property type="protein sequence ID" value="OLQ04830.1"/>
    <property type="molecule type" value="Genomic_DNA"/>
</dbReference>
<keyword evidence="1" id="KW-0812">Transmembrane</keyword>
<evidence type="ECO:0000313" key="3">
    <source>
        <dbReference type="Proteomes" id="UP000186817"/>
    </source>
</evidence>
<protein>
    <submittedName>
        <fullName evidence="2">Uncharacterized protein</fullName>
    </submittedName>
</protein>
<evidence type="ECO:0000256" key="1">
    <source>
        <dbReference type="SAM" id="Phobius"/>
    </source>
</evidence>
<feature type="transmembrane region" description="Helical" evidence="1">
    <location>
        <begin position="22"/>
        <end position="41"/>
    </location>
</feature>
<dbReference type="AlphaFoldDB" id="A0A1Q9EBM0"/>
<name>A0A1Q9EBM0_SYMMI</name>
<keyword evidence="1" id="KW-0472">Membrane</keyword>
<proteinExistence type="predicted"/>
<keyword evidence="1" id="KW-1133">Transmembrane helix</keyword>
<evidence type="ECO:0000313" key="2">
    <source>
        <dbReference type="EMBL" id="OLQ04830.1"/>
    </source>
</evidence>
<keyword evidence="3" id="KW-1185">Reference proteome</keyword>
<accession>A0A1Q9EBM0</accession>
<sequence length="164" mass="17986">MLVICCLNLGIGDFLHSSTASMLPLIAFAILALGSKVFFLYEVKFAPFAPASCKERLPCGGSSRVRKSIVHSASFQSRGQDLFGEGLWQGQILPVLVSLQKLLGTSTKKALFGHDRVTAVFSLLKCSAIETFRSDVRHLNVRREGLKKSRTSCRHIAFFPSCGH</sequence>
<organism evidence="2 3">
    <name type="scientific">Symbiodinium microadriaticum</name>
    <name type="common">Dinoflagellate</name>
    <name type="synonym">Zooxanthella microadriatica</name>
    <dbReference type="NCBI Taxonomy" id="2951"/>
    <lineage>
        <taxon>Eukaryota</taxon>
        <taxon>Sar</taxon>
        <taxon>Alveolata</taxon>
        <taxon>Dinophyceae</taxon>
        <taxon>Suessiales</taxon>
        <taxon>Symbiodiniaceae</taxon>
        <taxon>Symbiodinium</taxon>
    </lineage>
</organism>
<comment type="caution">
    <text evidence="2">The sequence shown here is derived from an EMBL/GenBank/DDBJ whole genome shotgun (WGS) entry which is preliminary data.</text>
</comment>